<reference evidence="10 11" key="1">
    <citation type="submission" date="2016-10" db="EMBL/GenBank/DDBJ databases">
        <authorList>
            <person name="de Groot N.N."/>
        </authorList>
    </citation>
    <scope>NUCLEOTIDE SEQUENCE [LARGE SCALE GENOMIC DNA]</scope>
    <source>
        <strain evidence="10 11">DSM 29439</strain>
    </source>
</reference>
<evidence type="ECO:0000256" key="4">
    <source>
        <dbReference type="ARBA" id="ARBA00022729"/>
    </source>
</evidence>
<dbReference type="GO" id="GO:0004130">
    <property type="term" value="F:cytochrome-c peroxidase activity"/>
    <property type="evidence" value="ECO:0007669"/>
    <property type="project" value="TreeGrafter"/>
</dbReference>
<dbReference type="GO" id="GO:0020037">
    <property type="term" value="F:heme binding"/>
    <property type="evidence" value="ECO:0007669"/>
    <property type="project" value="InterPro"/>
</dbReference>
<protein>
    <submittedName>
        <fullName evidence="10">Cytochrome c peroxidase</fullName>
    </submittedName>
</protein>
<keyword evidence="11" id="KW-1185">Reference proteome</keyword>
<keyword evidence="10" id="KW-0575">Peroxidase</keyword>
<dbReference type="InterPro" id="IPR004852">
    <property type="entry name" value="Di-haem_cyt_c_peroxidsae"/>
</dbReference>
<dbReference type="GO" id="GO:0030313">
    <property type="term" value="C:cell envelope"/>
    <property type="evidence" value="ECO:0007669"/>
    <property type="project" value="UniProtKB-SubCell"/>
</dbReference>
<keyword evidence="2 7" id="KW-0349">Heme</keyword>
<dbReference type="STRING" id="1173584.SAMN05444851_0880"/>
<evidence type="ECO:0000256" key="3">
    <source>
        <dbReference type="ARBA" id="ARBA00022723"/>
    </source>
</evidence>
<dbReference type="GO" id="GO:0046872">
    <property type="term" value="F:metal ion binding"/>
    <property type="evidence" value="ECO:0007669"/>
    <property type="project" value="UniProtKB-KW"/>
</dbReference>
<dbReference type="GO" id="GO:0009055">
    <property type="term" value="F:electron transfer activity"/>
    <property type="evidence" value="ECO:0007669"/>
    <property type="project" value="InterPro"/>
</dbReference>
<evidence type="ECO:0000256" key="2">
    <source>
        <dbReference type="ARBA" id="ARBA00022617"/>
    </source>
</evidence>
<accession>A0A1I0NK04</accession>
<keyword evidence="5" id="KW-0560">Oxidoreductase</keyword>
<organism evidence="10 11">
    <name type="scientific">Aliiroseovarius sediminilitoris</name>
    <dbReference type="NCBI Taxonomy" id="1173584"/>
    <lineage>
        <taxon>Bacteria</taxon>
        <taxon>Pseudomonadati</taxon>
        <taxon>Pseudomonadota</taxon>
        <taxon>Alphaproteobacteria</taxon>
        <taxon>Rhodobacterales</taxon>
        <taxon>Paracoccaceae</taxon>
        <taxon>Aliiroseovarius</taxon>
    </lineage>
</organism>
<dbReference type="Proteomes" id="UP000199650">
    <property type="component" value="Unassembled WGS sequence"/>
</dbReference>
<proteinExistence type="predicted"/>
<feature type="chain" id="PRO_5011435096" evidence="8">
    <location>
        <begin position="20"/>
        <end position="374"/>
    </location>
</feature>
<evidence type="ECO:0000256" key="8">
    <source>
        <dbReference type="SAM" id="SignalP"/>
    </source>
</evidence>
<dbReference type="PANTHER" id="PTHR30600">
    <property type="entry name" value="CYTOCHROME C PEROXIDASE-RELATED"/>
    <property type="match status" value="1"/>
</dbReference>
<dbReference type="RefSeq" id="WP_091428619.1">
    <property type="nucleotide sequence ID" value="NZ_FOJB01000001.1"/>
</dbReference>
<name>A0A1I0NK04_9RHOB</name>
<comment type="subcellular location">
    <subcellularLocation>
        <location evidence="1">Cell envelope</location>
    </subcellularLocation>
</comment>
<dbReference type="InterPro" id="IPR036909">
    <property type="entry name" value="Cyt_c-like_dom_sf"/>
</dbReference>
<feature type="domain" description="Cytochrome c" evidence="9">
    <location>
        <begin position="200"/>
        <end position="364"/>
    </location>
</feature>
<evidence type="ECO:0000313" key="11">
    <source>
        <dbReference type="Proteomes" id="UP000199650"/>
    </source>
</evidence>
<dbReference type="InterPro" id="IPR051395">
    <property type="entry name" value="Cytochrome_c_Peroxidase/MauG"/>
</dbReference>
<dbReference type="SUPFAM" id="SSF46626">
    <property type="entry name" value="Cytochrome c"/>
    <property type="match status" value="2"/>
</dbReference>
<dbReference type="Pfam" id="PF03150">
    <property type="entry name" value="CCP_MauG"/>
    <property type="match status" value="1"/>
</dbReference>
<keyword evidence="6 7" id="KW-0408">Iron</keyword>
<keyword evidence="3 7" id="KW-0479">Metal-binding</keyword>
<dbReference type="InterPro" id="IPR009056">
    <property type="entry name" value="Cyt_c-like_dom"/>
</dbReference>
<evidence type="ECO:0000256" key="7">
    <source>
        <dbReference type="PROSITE-ProRule" id="PRU00433"/>
    </source>
</evidence>
<dbReference type="Gene3D" id="1.10.760.10">
    <property type="entry name" value="Cytochrome c-like domain"/>
    <property type="match status" value="2"/>
</dbReference>
<gene>
    <name evidence="10" type="ORF">SAMN05444851_0880</name>
</gene>
<evidence type="ECO:0000256" key="6">
    <source>
        <dbReference type="ARBA" id="ARBA00023004"/>
    </source>
</evidence>
<evidence type="ECO:0000256" key="5">
    <source>
        <dbReference type="ARBA" id="ARBA00023002"/>
    </source>
</evidence>
<sequence>MRVFLTLVLMVGLVSPAAAFDSLEDLGEALFFDVNLSKNRTQSCATCHDPDYGFVDPRETDAGRAVSLGDDGESLGDRSAPTAAYAKFTPEFEQLDKKAWRGGMFWDGRAAGLAGQAGGPPLNPIEMGMPDEASVVARLSENADYVTSFISLFGDAIWDDDSATYDAMTQAIASFERTDFFSPFDSKYDRFLRGEAELTDQEELGRVLFFSEQFTNCNLCHQLRPSPIAEDETFTNYEYHNIGTPVNADVRAANGVEGPDLGLLANPAIDTADAGGRYKVPTLRNVAVTGPYMHNGVFKDLRTVVLFYNKYNTLDKDRQINPETGKPWVMPEIPQNLAVTELIHGPALDDKRIDALVAFMKALTDARYEHLLEE</sequence>
<dbReference type="EMBL" id="FOJB01000001">
    <property type="protein sequence ID" value="SEW01558.1"/>
    <property type="molecule type" value="Genomic_DNA"/>
</dbReference>
<feature type="signal peptide" evidence="8">
    <location>
        <begin position="1"/>
        <end position="19"/>
    </location>
</feature>
<evidence type="ECO:0000313" key="10">
    <source>
        <dbReference type="EMBL" id="SEW01558.1"/>
    </source>
</evidence>
<evidence type="ECO:0000256" key="1">
    <source>
        <dbReference type="ARBA" id="ARBA00004196"/>
    </source>
</evidence>
<feature type="domain" description="Cytochrome c" evidence="9">
    <location>
        <begin position="22"/>
        <end position="173"/>
    </location>
</feature>
<dbReference type="OrthoDB" id="9805202at2"/>
<dbReference type="PANTHER" id="PTHR30600:SF10">
    <property type="entry name" value="BLL6722 PROTEIN"/>
    <property type="match status" value="1"/>
</dbReference>
<dbReference type="PROSITE" id="PS51007">
    <property type="entry name" value="CYTC"/>
    <property type="match status" value="2"/>
</dbReference>
<dbReference type="AlphaFoldDB" id="A0A1I0NK04"/>
<evidence type="ECO:0000259" key="9">
    <source>
        <dbReference type="PROSITE" id="PS51007"/>
    </source>
</evidence>
<keyword evidence="4 8" id="KW-0732">Signal</keyword>